<feature type="signal peptide" evidence="1">
    <location>
        <begin position="1"/>
        <end position="29"/>
    </location>
</feature>
<sequence length="123" mass="13982">MNRIFRRPLSASLKGALIAAALGGGIAQAQPALYEREMPAPMMEHAPPPPHVGAHWVPGHWIWRGSDWFWASGHYVETVVPPMPAVVVEAPPPRPSPEHVWVRGHWGWDNDRWNWNRGAWFHH</sequence>
<dbReference type="AlphaFoldDB" id="A0A6B8KG62"/>
<gene>
    <name evidence="2" type="ORF">H2LOC_007355</name>
</gene>
<keyword evidence="3" id="KW-1185">Reference proteome</keyword>
<dbReference type="KEGG" id="mhey:H2LOC_007355"/>
<dbReference type="EMBL" id="CP046052">
    <property type="protein sequence ID" value="QGM45528.1"/>
    <property type="molecule type" value="Genomic_DNA"/>
</dbReference>
<evidence type="ECO:0000313" key="2">
    <source>
        <dbReference type="EMBL" id="QGM45528.1"/>
    </source>
</evidence>
<accession>A0A6B8KG62</accession>
<keyword evidence="1" id="KW-0732">Signal</keyword>
<evidence type="ECO:0000256" key="1">
    <source>
        <dbReference type="SAM" id="SignalP"/>
    </source>
</evidence>
<reference evidence="2 3" key="1">
    <citation type="submission" date="2019-11" db="EMBL/GenBank/DDBJ databases">
        <title>The genome sequence of Methylocystis heyeri.</title>
        <authorList>
            <person name="Oshkin I.Y."/>
            <person name="Miroshnikov K."/>
            <person name="Dedysh S.N."/>
        </authorList>
    </citation>
    <scope>NUCLEOTIDE SEQUENCE [LARGE SCALE GENOMIC DNA]</scope>
    <source>
        <strain evidence="2 3">H2</strain>
    </source>
</reference>
<dbReference type="RefSeq" id="WP_136495809.1">
    <property type="nucleotide sequence ID" value="NZ_CP046052.1"/>
</dbReference>
<name>A0A6B8KG62_9HYPH</name>
<dbReference type="InterPro" id="IPR024447">
    <property type="entry name" value="YXWGXW_rpt"/>
</dbReference>
<organism evidence="2 3">
    <name type="scientific">Methylocystis heyeri</name>
    <dbReference type="NCBI Taxonomy" id="391905"/>
    <lineage>
        <taxon>Bacteria</taxon>
        <taxon>Pseudomonadati</taxon>
        <taxon>Pseudomonadota</taxon>
        <taxon>Alphaproteobacteria</taxon>
        <taxon>Hyphomicrobiales</taxon>
        <taxon>Methylocystaceae</taxon>
        <taxon>Methylocystis</taxon>
    </lineage>
</organism>
<proteinExistence type="predicted"/>
<dbReference type="Proteomes" id="UP000309061">
    <property type="component" value="Chromosome"/>
</dbReference>
<dbReference type="Pfam" id="PF12779">
    <property type="entry name" value="WXXGXW"/>
    <property type="match status" value="2"/>
</dbReference>
<evidence type="ECO:0000313" key="3">
    <source>
        <dbReference type="Proteomes" id="UP000309061"/>
    </source>
</evidence>
<protein>
    <submittedName>
        <fullName evidence="2">BcpO-related WXXGXW repeat protein</fullName>
    </submittedName>
</protein>
<feature type="chain" id="PRO_5025484342" evidence="1">
    <location>
        <begin position="30"/>
        <end position="123"/>
    </location>
</feature>